<evidence type="ECO:0000313" key="1">
    <source>
        <dbReference type="EMBL" id="KAK9083010.1"/>
    </source>
</evidence>
<gene>
    <name evidence="1" type="ORF">Scep_029481</name>
</gene>
<keyword evidence="2" id="KW-1185">Reference proteome</keyword>
<evidence type="ECO:0000313" key="2">
    <source>
        <dbReference type="Proteomes" id="UP001419268"/>
    </source>
</evidence>
<name>A0AAP0HHN5_9MAGN</name>
<organism evidence="1 2">
    <name type="scientific">Stephania cephalantha</name>
    <dbReference type="NCBI Taxonomy" id="152367"/>
    <lineage>
        <taxon>Eukaryota</taxon>
        <taxon>Viridiplantae</taxon>
        <taxon>Streptophyta</taxon>
        <taxon>Embryophyta</taxon>
        <taxon>Tracheophyta</taxon>
        <taxon>Spermatophyta</taxon>
        <taxon>Magnoliopsida</taxon>
        <taxon>Ranunculales</taxon>
        <taxon>Menispermaceae</taxon>
        <taxon>Menispermoideae</taxon>
        <taxon>Cissampelideae</taxon>
        <taxon>Stephania</taxon>
    </lineage>
</organism>
<dbReference type="EMBL" id="JBBNAG010000013">
    <property type="protein sequence ID" value="KAK9083010.1"/>
    <property type="molecule type" value="Genomic_DNA"/>
</dbReference>
<sequence length="214" mass="24244">MDCESFGISTKTEQVSLKIFEGQISGVGLELGEMLSKNFYEILRIIGFNEAYYFNKCHPRESVVNVMGKSSLCPTPIYKFWLNNGVSRKENLNTESAKEGVFDSKEVFNEKKTLATLKTHARYCREPCPKCSNGFLGKGESKRRALKRIDLLWYVILGRRCVDSLIGMTINALANNAYLFKHKAKKQVMVEVIAIVNVRKGIVRRNGRCSSAKE</sequence>
<proteinExistence type="predicted"/>
<accession>A0AAP0HHN5</accession>
<dbReference type="Proteomes" id="UP001419268">
    <property type="component" value="Unassembled WGS sequence"/>
</dbReference>
<reference evidence="1 2" key="1">
    <citation type="submission" date="2024-01" db="EMBL/GenBank/DDBJ databases">
        <title>Genome assemblies of Stephania.</title>
        <authorList>
            <person name="Yang L."/>
        </authorList>
    </citation>
    <scope>NUCLEOTIDE SEQUENCE [LARGE SCALE GENOMIC DNA]</scope>
    <source>
        <strain evidence="1">JXDWG</strain>
        <tissue evidence="1">Leaf</tissue>
    </source>
</reference>
<protein>
    <submittedName>
        <fullName evidence="1">Uncharacterized protein</fullName>
    </submittedName>
</protein>
<comment type="caution">
    <text evidence="1">The sequence shown here is derived from an EMBL/GenBank/DDBJ whole genome shotgun (WGS) entry which is preliminary data.</text>
</comment>
<dbReference type="AlphaFoldDB" id="A0AAP0HHN5"/>